<dbReference type="InterPro" id="IPR013520">
    <property type="entry name" value="Ribonucl_H"/>
</dbReference>
<dbReference type="AlphaFoldDB" id="A0A9W8GCP6"/>
<dbReference type="GO" id="GO:0003676">
    <property type="term" value="F:nucleic acid binding"/>
    <property type="evidence" value="ECO:0007669"/>
    <property type="project" value="InterPro"/>
</dbReference>
<dbReference type="InterPro" id="IPR038765">
    <property type="entry name" value="Papain-like_cys_pep_sf"/>
</dbReference>
<reference evidence="3" key="1">
    <citation type="submission" date="2022-07" db="EMBL/GenBank/DDBJ databases">
        <title>Phylogenomic reconstructions and comparative analyses of Kickxellomycotina fungi.</title>
        <authorList>
            <person name="Reynolds N.K."/>
            <person name="Stajich J.E."/>
            <person name="Barry K."/>
            <person name="Grigoriev I.V."/>
            <person name="Crous P."/>
            <person name="Smith M.E."/>
        </authorList>
    </citation>
    <scope>NUCLEOTIDE SEQUENCE</scope>
    <source>
        <strain evidence="3">NRRL 3115</strain>
    </source>
</reference>
<dbReference type="GO" id="GO:0031251">
    <property type="term" value="C:PAN complex"/>
    <property type="evidence" value="ECO:0007669"/>
    <property type="project" value="TreeGrafter"/>
</dbReference>
<dbReference type="SUPFAM" id="SSF53098">
    <property type="entry name" value="Ribonuclease H-like"/>
    <property type="match status" value="1"/>
</dbReference>
<proteinExistence type="predicted"/>
<dbReference type="InterPro" id="IPR012337">
    <property type="entry name" value="RNaseH-like_sf"/>
</dbReference>
<dbReference type="InterPro" id="IPR015943">
    <property type="entry name" value="WD40/YVTN_repeat-like_dom_sf"/>
</dbReference>
<feature type="domain" description="USP" evidence="2">
    <location>
        <begin position="465"/>
        <end position="774"/>
    </location>
</feature>
<dbReference type="PROSITE" id="PS50235">
    <property type="entry name" value="USP_3"/>
    <property type="match status" value="1"/>
</dbReference>
<comment type="caution">
    <text evidence="3">The sequence shown here is derived from an EMBL/GenBank/DDBJ whole genome shotgun (WGS) entry which is preliminary data.</text>
</comment>
<dbReference type="PANTHER" id="PTHR15728">
    <property type="entry name" value="DEADENYLATION COMPLEX CATALYTIC SUBUNIT PAN2"/>
    <property type="match status" value="1"/>
</dbReference>
<keyword evidence="3" id="KW-0378">Hydrolase</keyword>
<dbReference type="OrthoDB" id="16516at2759"/>
<dbReference type="PANTHER" id="PTHR15728:SF0">
    <property type="entry name" value="PAN2-PAN3 DEADENYLATION COMPLEX CATALYTIC SUBUNIT PAN2"/>
    <property type="match status" value="1"/>
</dbReference>
<organism evidence="3 4">
    <name type="scientific">Coemansia spiralis</name>
    <dbReference type="NCBI Taxonomy" id="417178"/>
    <lineage>
        <taxon>Eukaryota</taxon>
        <taxon>Fungi</taxon>
        <taxon>Fungi incertae sedis</taxon>
        <taxon>Zoopagomycota</taxon>
        <taxon>Kickxellomycotina</taxon>
        <taxon>Kickxellomycetes</taxon>
        <taxon>Kickxellales</taxon>
        <taxon>Kickxellaceae</taxon>
        <taxon>Coemansia</taxon>
    </lineage>
</organism>
<accession>A0A9W8GCP6</accession>
<gene>
    <name evidence="3" type="primary">PAN2</name>
    <name evidence="3" type="ORF">GGI25_001470</name>
</gene>
<name>A0A9W8GCP6_9FUNG</name>
<dbReference type="GO" id="GO:0004535">
    <property type="term" value="F:poly(A)-specific ribonuclease activity"/>
    <property type="evidence" value="ECO:0007669"/>
    <property type="project" value="UniProtKB-EC"/>
</dbReference>
<sequence>MHADTWGEYTELWNALEEDEPAWPIFSLAFNPRCELLYAGDASGRLTTYTGGSEHALERQTSFLCSRTPLRRLFALDDDDVLVQSDDTLQLRTMGGRRVFGKTTTPNDPFTASAVSGSTAMVCTSAGTGSLIDLATALVSRRLELEPSTTAMSLDAQLVAGTAAGDISTRDLRSAAVDSFRAFDGPVCDLVCSPHHVFAAGPSTVRVFDRRSMRTPIAEADAEGARLRLGSVLWICHSSGYAETRTLRGFECGDEFIEPALSDYAYASAFGVAPSQRAALVADTDGVLHVWTRDAALRMATGAGPDLLGAGAARTGVAVDNEAVALSCVAVPPVDEPLLSRMDALCDVGRPVSFVDPELSGSLRRIDAVEYAPNPRTYRRNQRAYGSGWRDRWREGTVFYNDRELTRGRSKFLSVQRRRGEQHPAPQAAAPRGKVPKQMQMMRIAYSRFGIEDFDFSLYNATRHSGLEGDIANAHANAVLQLLCSVPELCAMATVHAAGDCTEPLCLECQLGFLFRMLRADADAGAGASCQAALLLRTLADRPEPHALELLEDANGQLSSSLGVTAQRLLRFLLEQFGDRPALEQQLFGLAQTTATKCPCGDARERTVRMLTVDLDAEPNTLAALLAGGAASVRRATQPHAQRDFAQLLSRALSRTETTRAWCPGCRRFQLVQTRRRVAAPSAYLLVTFAQTQAAWPALPHTLTVGAGTAEEGTAFQLAAVVSSIRDTPRGPEHLVAHVWAGEWLLFNDFLVQPMDVVAPADWCTPVVALYRRAGHTADRPSEPAISTRILTHPASVLDRGEPVARRNQAVPLTKDEARLVELGQFTCAFDAEFVVLDAAKTEVFSDGTQKVLRPEVHSLARLSVVRASGALRGVPFIDDYVWTERPVADLATKYSGIHQGDLSLSSSPHRLSTMKEVYKKLRLLVDSKCTIIGHGLKHDFRVCNIVVPVAQQQDTMVLFQSARHIRPIALRFLYWFFFGETVQVGEHSSVEDARTALSVYEKYVEIGEARVDEVLDQIYEMGAKLAWKTPG</sequence>
<dbReference type="GO" id="GO:0000289">
    <property type="term" value="P:nuclear-transcribed mRNA poly(A) tail shortening"/>
    <property type="evidence" value="ECO:0007669"/>
    <property type="project" value="TreeGrafter"/>
</dbReference>
<evidence type="ECO:0000259" key="2">
    <source>
        <dbReference type="PROSITE" id="PS50235"/>
    </source>
</evidence>
<dbReference type="Pfam" id="PF13423">
    <property type="entry name" value="UCH_1"/>
    <property type="match status" value="1"/>
</dbReference>
<keyword evidence="1" id="KW-0853">WD repeat</keyword>
<dbReference type="Proteomes" id="UP001151518">
    <property type="component" value="Unassembled WGS sequence"/>
</dbReference>
<dbReference type="InterPro" id="IPR050785">
    <property type="entry name" value="PAN2-PAN3_catalytic_subunit"/>
</dbReference>
<evidence type="ECO:0000313" key="4">
    <source>
        <dbReference type="Proteomes" id="UP001151518"/>
    </source>
</evidence>
<dbReference type="EMBL" id="JANBTW010000011">
    <property type="protein sequence ID" value="KAJ2679547.1"/>
    <property type="molecule type" value="Genomic_DNA"/>
</dbReference>
<dbReference type="InterPro" id="IPR036397">
    <property type="entry name" value="RNaseH_sf"/>
</dbReference>
<evidence type="ECO:0000256" key="1">
    <source>
        <dbReference type="ARBA" id="ARBA00022574"/>
    </source>
</evidence>
<dbReference type="InterPro" id="IPR036322">
    <property type="entry name" value="WD40_repeat_dom_sf"/>
</dbReference>
<dbReference type="Gene3D" id="2.130.10.10">
    <property type="entry name" value="YVTN repeat-like/Quinoprotein amine dehydrogenase"/>
    <property type="match status" value="1"/>
</dbReference>
<dbReference type="GO" id="GO:0000932">
    <property type="term" value="C:P-body"/>
    <property type="evidence" value="ECO:0007669"/>
    <property type="project" value="TreeGrafter"/>
</dbReference>
<dbReference type="EC" id="3.1.13.4" evidence="3"/>
<evidence type="ECO:0000313" key="3">
    <source>
        <dbReference type="EMBL" id="KAJ2679547.1"/>
    </source>
</evidence>
<dbReference type="InterPro" id="IPR028889">
    <property type="entry name" value="USP"/>
</dbReference>
<dbReference type="SUPFAM" id="SSF50978">
    <property type="entry name" value="WD40 repeat-like"/>
    <property type="match status" value="1"/>
</dbReference>
<protein>
    <submittedName>
        <fullName evidence="3">Poly(A)-specific ribonuclease</fullName>
        <ecNumber evidence="3">3.1.13.4</ecNumber>
    </submittedName>
</protein>
<dbReference type="InterPro" id="IPR028881">
    <property type="entry name" value="PAN2_UCH_dom"/>
</dbReference>
<dbReference type="SUPFAM" id="SSF54001">
    <property type="entry name" value="Cysteine proteinases"/>
    <property type="match status" value="1"/>
</dbReference>
<dbReference type="Pfam" id="PF00929">
    <property type="entry name" value="RNase_T"/>
    <property type="match status" value="1"/>
</dbReference>
<dbReference type="Gene3D" id="3.90.70.10">
    <property type="entry name" value="Cysteine proteinases"/>
    <property type="match status" value="1"/>
</dbReference>
<dbReference type="SMART" id="SM00479">
    <property type="entry name" value="EXOIII"/>
    <property type="match status" value="1"/>
</dbReference>
<dbReference type="Gene3D" id="3.30.420.10">
    <property type="entry name" value="Ribonuclease H-like superfamily/Ribonuclease H"/>
    <property type="match status" value="1"/>
</dbReference>